<evidence type="ECO:0000256" key="1">
    <source>
        <dbReference type="ARBA" id="ARBA00008842"/>
    </source>
</evidence>
<dbReference type="EMBL" id="SCEB01012141">
    <property type="protein sequence ID" value="RXM90859.1"/>
    <property type="molecule type" value="Genomic_DNA"/>
</dbReference>
<evidence type="ECO:0000256" key="3">
    <source>
        <dbReference type="SAM" id="MobiDB-lite"/>
    </source>
</evidence>
<evidence type="ECO:0000313" key="4">
    <source>
        <dbReference type="EMBL" id="RXM90859.1"/>
    </source>
</evidence>
<dbReference type="GO" id="GO:0005886">
    <property type="term" value="C:plasma membrane"/>
    <property type="evidence" value="ECO:0007669"/>
    <property type="project" value="TreeGrafter"/>
</dbReference>
<dbReference type="GO" id="GO:0005829">
    <property type="term" value="C:cytosol"/>
    <property type="evidence" value="ECO:0007669"/>
    <property type="project" value="TreeGrafter"/>
</dbReference>
<dbReference type="PANTHER" id="PTHR10972:SF205">
    <property type="entry name" value="OXYSTEROL-BINDING PROTEIN 1"/>
    <property type="match status" value="1"/>
</dbReference>
<feature type="compositionally biased region" description="Basic and acidic residues" evidence="3">
    <location>
        <begin position="23"/>
        <end position="68"/>
    </location>
</feature>
<reference evidence="4 5" key="1">
    <citation type="submission" date="2019-01" db="EMBL/GenBank/DDBJ databases">
        <title>Draft Genome and Complete Hox-Cluster Characterization of the Sterlet Sturgeon (Acipenser ruthenus).</title>
        <authorList>
            <person name="Wei Q."/>
        </authorList>
    </citation>
    <scope>NUCLEOTIDE SEQUENCE [LARGE SCALE GENOMIC DNA]</scope>
    <source>
        <strain evidence="4">WHYD16114868_AA</strain>
        <tissue evidence="4">Blood</tissue>
    </source>
</reference>
<name>A0A444URR6_ACIRT</name>
<dbReference type="GO" id="GO:0097038">
    <property type="term" value="C:perinuclear endoplasmic reticulum"/>
    <property type="evidence" value="ECO:0007669"/>
    <property type="project" value="TreeGrafter"/>
</dbReference>
<keyword evidence="5" id="KW-1185">Reference proteome</keyword>
<organism evidence="4 5">
    <name type="scientific">Acipenser ruthenus</name>
    <name type="common">Sterlet sturgeon</name>
    <dbReference type="NCBI Taxonomy" id="7906"/>
    <lineage>
        <taxon>Eukaryota</taxon>
        <taxon>Metazoa</taxon>
        <taxon>Chordata</taxon>
        <taxon>Craniata</taxon>
        <taxon>Vertebrata</taxon>
        <taxon>Euteleostomi</taxon>
        <taxon>Actinopterygii</taxon>
        <taxon>Chondrostei</taxon>
        <taxon>Acipenseriformes</taxon>
        <taxon>Acipenseridae</taxon>
        <taxon>Acipenser</taxon>
    </lineage>
</organism>
<dbReference type="Pfam" id="PF01237">
    <property type="entry name" value="Oxysterol_BP"/>
    <property type="match status" value="1"/>
</dbReference>
<accession>A0A444URR6</accession>
<dbReference type="GO" id="GO:0032934">
    <property type="term" value="F:sterol binding"/>
    <property type="evidence" value="ECO:0007669"/>
    <property type="project" value="TreeGrafter"/>
</dbReference>
<dbReference type="InterPro" id="IPR000648">
    <property type="entry name" value="Oxysterol-bd"/>
</dbReference>
<evidence type="ECO:0000256" key="2">
    <source>
        <dbReference type="ARBA" id="ARBA00022553"/>
    </source>
</evidence>
<dbReference type="InterPro" id="IPR037239">
    <property type="entry name" value="OSBP_sf"/>
</dbReference>
<dbReference type="Proteomes" id="UP000289886">
    <property type="component" value="Unassembled WGS sequence"/>
</dbReference>
<feature type="region of interest" description="Disordered" evidence="3">
    <location>
        <begin position="1"/>
        <end position="68"/>
    </location>
</feature>
<keyword evidence="2" id="KW-0597">Phosphoprotein</keyword>
<comment type="similarity">
    <text evidence="1">Belongs to the OSBP family.</text>
</comment>
<dbReference type="AlphaFoldDB" id="A0A444URR6"/>
<gene>
    <name evidence="4" type="ORF">EOD39_21775</name>
</gene>
<protein>
    <submittedName>
        <fullName evidence="4">Oxysterol-binding protein 1</fullName>
    </submittedName>
</protein>
<evidence type="ECO:0000313" key="5">
    <source>
        <dbReference type="Proteomes" id="UP000289886"/>
    </source>
</evidence>
<dbReference type="SUPFAM" id="SSF144000">
    <property type="entry name" value="Oxysterol-binding protein-like"/>
    <property type="match status" value="1"/>
</dbReference>
<sequence>MYYFSNLALSLNEEEEGVAPTDSRLRPDQRMMENGHWDEANSEKQRLEEKQRAVRRKRESEAVKPEEEGAHVDTYKALWFERKEDPVTGEITNVYRGGYWEAKEKQDWSACPDVFSAS</sequence>
<proteinExistence type="inferred from homology"/>
<dbReference type="PANTHER" id="PTHR10972">
    <property type="entry name" value="OXYSTEROL-BINDING PROTEIN-RELATED"/>
    <property type="match status" value="1"/>
</dbReference>
<comment type="caution">
    <text evidence="4">The sequence shown here is derived from an EMBL/GenBank/DDBJ whole genome shotgun (WGS) entry which is preliminary data.</text>
</comment>